<evidence type="ECO:0000256" key="7">
    <source>
        <dbReference type="ARBA" id="ARBA00023136"/>
    </source>
</evidence>
<comment type="subcellular location">
    <subcellularLocation>
        <location evidence="1">Golgi apparatus membrane</location>
        <topology evidence="1">Peripheral membrane protein</topology>
    </subcellularLocation>
</comment>
<evidence type="ECO:0000256" key="8">
    <source>
        <dbReference type="SAM" id="MobiDB-lite"/>
    </source>
</evidence>
<dbReference type="GO" id="GO:0006891">
    <property type="term" value="P:intra-Golgi vesicle-mediated transport"/>
    <property type="evidence" value="ECO:0007669"/>
    <property type="project" value="InterPro"/>
</dbReference>
<evidence type="ECO:0000256" key="3">
    <source>
        <dbReference type="ARBA" id="ARBA00020978"/>
    </source>
</evidence>
<feature type="compositionally biased region" description="Polar residues" evidence="8">
    <location>
        <begin position="1"/>
        <end position="17"/>
    </location>
</feature>
<evidence type="ECO:0000256" key="2">
    <source>
        <dbReference type="ARBA" id="ARBA00006653"/>
    </source>
</evidence>
<dbReference type="PANTHER" id="PTHR31658">
    <property type="entry name" value="CONSERVED OLIGOMERIC GOLGI COMPLEX SUBUNIT 1"/>
    <property type="match status" value="1"/>
</dbReference>
<evidence type="ECO:0000313" key="9">
    <source>
        <dbReference type="EMBL" id="PFX34472.1"/>
    </source>
</evidence>
<evidence type="ECO:0000256" key="4">
    <source>
        <dbReference type="ARBA" id="ARBA00022448"/>
    </source>
</evidence>
<dbReference type="STRING" id="50429.A0A2B4T104"/>
<comment type="caution">
    <text evidence="9">The sequence shown here is derived from an EMBL/GenBank/DDBJ whole genome shotgun (WGS) entry which is preliminary data.</text>
</comment>
<dbReference type="OrthoDB" id="46189at2759"/>
<evidence type="ECO:0000256" key="6">
    <source>
        <dbReference type="ARBA" id="ARBA00023034"/>
    </source>
</evidence>
<evidence type="ECO:0000256" key="1">
    <source>
        <dbReference type="ARBA" id="ARBA00004395"/>
    </source>
</evidence>
<dbReference type="AlphaFoldDB" id="A0A2B4T104"/>
<name>A0A2B4T104_STYPI</name>
<keyword evidence="6" id="KW-0333">Golgi apparatus</keyword>
<dbReference type="InterPro" id="IPR033370">
    <property type="entry name" value="COG1"/>
</dbReference>
<feature type="region of interest" description="Disordered" evidence="8">
    <location>
        <begin position="710"/>
        <end position="731"/>
    </location>
</feature>
<comment type="similarity">
    <text evidence="2">Belongs to the COG1 family.</text>
</comment>
<feature type="region of interest" description="Disordered" evidence="8">
    <location>
        <begin position="1"/>
        <end position="28"/>
    </location>
</feature>
<accession>A0A2B4T104</accession>
<dbReference type="PANTHER" id="PTHR31658:SF0">
    <property type="entry name" value="CONSERVED OLIGOMERIC GOLGI COMPLEX SUBUNIT 1"/>
    <property type="match status" value="1"/>
</dbReference>
<keyword evidence="10" id="KW-1185">Reference proteome</keyword>
<dbReference type="EMBL" id="LSMT01000004">
    <property type="protein sequence ID" value="PFX34472.1"/>
    <property type="molecule type" value="Genomic_DNA"/>
</dbReference>
<protein>
    <recommendedName>
        <fullName evidence="3">Conserved oligomeric Golgi complex subunit 1</fullName>
    </recommendedName>
</protein>
<sequence>MATARSPNSSKGTSPVSPLSPRHGNSKTISWDAEVDSDALFSNHTVEEIRAVEHKTRGDIEQKKEDLRVMVGMSHPLFTILPNTCTNHVHCTLRMQPLFSLVMNFVQDIQKQCKDLHVSHKCYGVGGAQASSTTDRIPSQSKSGFYGIASQMKLLVDTPEKVWSALEKKQYLKAAQLYLFSRHIVSLLHIDTGDSSAPKLLSSFPILPKQWAAISHFKDSILQGSHGLLKDAAQTEEMLAESLCAILLLEESSPRQVLSEFILARKATLQEIFHPYQHATSIKSQVCEVVQVIKRSLYQIHTLFCGDEEDEQKELKDNPALVFKTLANVMKRDSSPNSDEEALEALFGPDFDLVTSARFLPKSVLGYRPHVRVFPSLISKKNIQQNCAEWISMCIKDVTAAVSNLLKYVGSLKGLASLRDAVWDLLKQTSTASGDCTLAWSTLCNNVLGRDLSIWNEFLQRPFLSRAQDILRSLFDATMSSCKNMITNTLDEISYHNATNTDLNVLWERDIAMYVWQECPSDVPRTFWRGTQINTAANNEQESGLALKARVCTPAVQRLCKAVDEKLAAILEDAQHFISDAQKAQGSDLTKRTSVSKAFELSLLNKNKTSDETEPFDRFGTASEIQSFLRETCFSAFSQLLQSIDDIVTSLANKLKLESEEVFTMRSESLFDTVCIDRVLFLGRLCHSFTEQCGNLKLVMEGQETETKGRATLRKSSSSLKKKQGEPGKGGKMAELASFLRQRLWKDWISVLFLSSLEATLIHGDKSSFLLTITNWESIKIEEETEEGKKIESIIKVPSQVSSHLMSLLFNLCQELNRTGAHALQRTLLKELVSNLAHGVLSTHEKLVKEHKSSLTQNHALQILFDLRFVSTILMGRVEDDDSEFSRRLEHVIDALESCVDPFDLDVFSPHVTTNVNRQLQKCGVLFGVLSSLDKHFSHSFGVTQRPSPGSHDQHKVMPLAPNPPRFNLLPLSSYSGAGPAYQTGDHCDSHQKDSLKQQEDAKQVVTRTALFKHYQFFNSGLGYVKG</sequence>
<evidence type="ECO:0000313" key="10">
    <source>
        <dbReference type="Proteomes" id="UP000225706"/>
    </source>
</evidence>
<keyword evidence="7" id="KW-0472">Membrane</keyword>
<dbReference type="GO" id="GO:0000139">
    <property type="term" value="C:Golgi membrane"/>
    <property type="evidence" value="ECO:0007669"/>
    <property type="project" value="UniProtKB-SubCell"/>
</dbReference>
<dbReference type="Proteomes" id="UP000225706">
    <property type="component" value="Unassembled WGS sequence"/>
</dbReference>
<organism evidence="9 10">
    <name type="scientific">Stylophora pistillata</name>
    <name type="common">Smooth cauliflower coral</name>
    <dbReference type="NCBI Taxonomy" id="50429"/>
    <lineage>
        <taxon>Eukaryota</taxon>
        <taxon>Metazoa</taxon>
        <taxon>Cnidaria</taxon>
        <taxon>Anthozoa</taxon>
        <taxon>Hexacorallia</taxon>
        <taxon>Scleractinia</taxon>
        <taxon>Astrocoeniina</taxon>
        <taxon>Pocilloporidae</taxon>
        <taxon>Stylophora</taxon>
    </lineage>
</organism>
<gene>
    <name evidence="9" type="primary">Cog1</name>
    <name evidence="9" type="ORF">AWC38_SpisGene588</name>
</gene>
<reference evidence="10" key="1">
    <citation type="journal article" date="2017" name="bioRxiv">
        <title>Comparative analysis of the genomes of Stylophora pistillata and Acropora digitifera provides evidence for extensive differences between species of corals.</title>
        <authorList>
            <person name="Voolstra C.R."/>
            <person name="Li Y."/>
            <person name="Liew Y.J."/>
            <person name="Baumgarten S."/>
            <person name="Zoccola D."/>
            <person name="Flot J.-F."/>
            <person name="Tambutte S."/>
            <person name="Allemand D."/>
            <person name="Aranda M."/>
        </authorList>
    </citation>
    <scope>NUCLEOTIDE SEQUENCE [LARGE SCALE GENOMIC DNA]</scope>
</reference>
<dbReference type="GO" id="GO:0015031">
    <property type="term" value="P:protein transport"/>
    <property type="evidence" value="ECO:0007669"/>
    <property type="project" value="UniProtKB-KW"/>
</dbReference>
<proteinExistence type="inferred from homology"/>
<keyword evidence="5" id="KW-0653">Protein transport</keyword>
<dbReference type="GO" id="GO:0017119">
    <property type="term" value="C:Golgi transport complex"/>
    <property type="evidence" value="ECO:0007669"/>
    <property type="project" value="InterPro"/>
</dbReference>
<evidence type="ECO:0000256" key="5">
    <source>
        <dbReference type="ARBA" id="ARBA00022927"/>
    </source>
</evidence>
<keyword evidence="4" id="KW-0813">Transport</keyword>